<reference evidence="3" key="1">
    <citation type="submission" date="2020-10" db="EMBL/GenBank/DDBJ databases">
        <authorList>
            <person name="Han B."/>
            <person name="Lu T."/>
            <person name="Zhao Q."/>
            <person name="Huang X."/>
            <person name="Zhao Y."/>
        </authorList>
    </citation>
    <scope>NUCLEOTIDE SEQUENCE</scope>
</reference>
<dbReference type="InterPro" id="IPR016197">
    <property type="entry name" value="Chromo-like_dom_sf"/>
</dbReference>
<evidence type="ECO:0000313" key="4">
    <source>
        <dbReference type="Proteomes" id="UP000604825"/>
    </source>
</evidence>
<dbReference type="InterPro" id="IPR032567">
    <property type="entry name" value="RTL1-rel"/>
</dbReference>
<feature type="domain" description="Retrotransposon gag" evidence="2">
    <location>
        <begin position="176"/>
        <end position="267"/>
    </location>
</feature>
<dbReference type="Gene3D" id="2.40.70.10">
    <property type="entry name" value="Acid Proteases"/>
    <property type="match status" value="1"/>
</dbReference>
<evidence type="ECO:0000313" key="3">
    <source>
        <dbReference type="EMBL" id="CAD6232454.1"/>
    </source>
</evidence>
<dbReference type="SUPFAM" id="SSF54160">
    <property type="entry name" value="Chromo domain-like"/>
    <property type="match status" value="1"/>
</dbReference>
<dbReference type="AlphaFoldDB" id="A0A811NX03"/>
<dbReference type="InterPro" id="IPR001969">
    <property type="entry name" value="Aspartic_peptidase_AS"/>
</dbReference>
<dbReference type="SUPFAM" id="SSF50630">
    <property type="entry name" value="Acid proteases"/>
    <property type="match status" value="1"/>
</dbReference>
<evidence type="ECO:0000259" key="2">
    <source>
        <dbReference type="Pfam" id="PF03732"/>
    </source>
</evidence>
<dbReference type="PROSITE" id="PS00141">
    <property type="entry name" value="ASP_PROTEASE"/>
    <property type="match status" value="1"/>
</dbReference>
<feature type="region of interest" description="Disordered" evidence="1">
    <location>
        <begin position="601"/>
        <end position="622"/>
    </location>
</feature>
<proteinExistence type="predicted"/>
<dbReference type="InterPro" id="IPR021109">
    <property type="entry name" value="Peptidase_aspartic_dom_sf"/>
</dbReference>
<dbReference type="PANTHER" id="PTHR15503:SF22">
    <property type="entry name" value="TRANSPOSON TY3-I GAG POLYPROTEIN"/>
    <property type="match status" value="1"/>
</dbReference>
<dbReference type="PANTHER" id="PTHR15503">
    <property type="entry name" value="LDOC1 RELATED"/>
    <property type="match status" value="1"/>
</dbReference>
<sequence>MRHLLDKADSEIRIYKLAANNLVSKLPIYGRNSGFGIASSFHTLPEIPGSDGAQRQVRVRADPEPPRLHRRAIQAQEERTTALDVRVTSLEKVCHTQAHAAVLFDVRVQDFEQRIAEAELRMGDLELIHVYELRDERDERVSTLESAAAVLEDWRPFVDGTLDDIRLEIKRLKDKVSTHHFISTAARWLQSIERNLPHDWQTFCRMIHQRFSCDQHELLIRQLYHIKQLTTVQDYIERFTTLVEQLSAYANPDPLYYTTRFIDGLRHDIRSIVMVQRPGDLDSACTLALLQEEALDPGPRREFKKSDNSIFNKSANIKGALPMPPPIPRPHVTNDEKKAQHAVTGASTDDKLSAVRTYRKARGLCIRCGDKWQPGHKCNLQLHVLQEFFDLCHEDYQEPDTACDQSPDDEGQLNMLLSAAATSGQLSSRTLQFLGVLGGIEVGILVDSGSSHSFLSSSIAAQLAIVTHTSRPISVRLADGGTMQCTEELSAAEWSVQGYSFHSNFKILPLSSFDMIVGMDWLEAFSLMKIHWLQRWISLPYGRSTAVLHGFLQRRMHPRGSGSVAEVLVKWSGISEELSTWEDVDHLKQLFPFAPAWGHAGSQGKGSVIKPHTPAQPKEVKN</sequence>
<evidence type="ECO:0000256" key="1">
    <source>
        <dbReference type="SAM" id="MobiDB-lite"/>
    </source>
</evidence>
<organism evidence="3 4">
    <name type="scientific">Miscanthus lutarioriparius</name>
    <dbReference type="NCBI Taxonomy" id="422564"/>
    <lineage>
        <taxon>Eukaryota</taxon>
        <taxon>Viridiplantae</taxon>
        <taxon>Streptophyta</taxon>
        <taxon>Embryophyta</taxon>
        <taxon>Tracheophyta</taxon>
        <taxon>Spermatophyta</taxon>
        <taxon>Magnoliopsida</taxon>
        <taxon>Liliopsida</taxon>
        <taxon>Poales</taxon>
        <taxon>Poaceae</taxon>
        <taxon>PACMAD clade</taxon>
        <taxon>Panicoideae</taxon>
        <taxon>Andropogonodae</taxon>
        <taxon>Andropogoneae</taxon>
        <taxon>Saccharinae</taxon>
        <taxon>Miscanthus</taxon>
    </lineage>
</organism>
<protein>
    <recommendedName>
        <fullName evidence="2">Retrotransposon gag domain-containing protein</fullName>
    </recommendedName>
</protein>
<dbReference type="Proteomes" id="UP000604825">
    <property type="component" value="Unassembled WGS sequence"/>
</dbReference>
<dbReference type="GO" id="GO:0004190">
    <property type="term" value="F:aspartic-type endopeptidase activity"/>
    <property type="evidence" value="ECO:0007669"/>
    <property type="project" value="InterPro"/>
</dbReference>
<accession>A0A811NX03</accession>
<dbReference type="InterPro" id="IPR005162">
    <property type="entry name" value="Retrotrans_gag_dom"/>
</dbReference>
<gene>
    <name evidence="3" type="ORF">NCGR_LOCUS22139</name>
</gene>
<dbReference type="EMBL" id="CAJGYO010000005">
    <property type="protein sequence ID" value="CAD6232454.1"/>
    <property type="molecule type" value="Genomic_DNA"/>
</dbReference>
<dbReference type="OrthoDB" id="696591at2759"/>
<comment type="caution">
    <text evidence="3">The sequence shown here is derived from an EMBL/GenBank/DDBJ whole genome shotgun (WGS) entry which is preliminary data.</text>
</comment>
<keyword evidence="4" id="KW-1185">Reference proteome</keyword>
<feature type="region of interest" description="Disordered" evidence="1">
    <location>
        <begin position="48"/>
        <end position="67"/>
    </location>
</feature>
<dbReference type="Pfam" id="PF08284">
    <property type="entry name" value="RVP_2"/>
    <property type="match status" value="1"/>
</dbReference>
<dbReference type="Pfam" id="PF03732">
    <property type="entry name" value="Retrotrans_gag"/>
    <property type="match status" value="1"/>
</dbReference>
<dbReference type="GO" id="GO:0006508">
    <property type="term" value="P:proteolysis"/>
    <property type="evidence" value="ECO:0007669"/>
    <property type="project" value="InterPro"/>
</dbReference>
<name>A0A811NX03_9POAL</name>
<dbReference type="CDD" id="cd00303">
    <property type="entry name" value="retropepsin_like"/>
    <property type="match status" value="1"/>
</dbReference>